<feature type="domain" description="Methyltransferase" evidence="4">
    <location>
        <begin position="47"/>
        <end position="138"/>
    </location>
</feature>
<evidence type="ECO:0000259" key="4">
    <source>
        <dbReference type="Pfam" id="PF13649"/>
    </source>
</evidence>
<protein>
    <submittedName>
        <fullName evidence="5">SAM-dependent methyltransferase</fullName>
    </submittedName>
</protein>
<comment type="caution">
    <text evidence="5">The sequence shown here is derived from an EMBL/GenBank/DDBJ whole genome shotgun (WGS) entry which is preliminary data.</text>
</comment>
<evidence type="ECO:0000313" key="6">
    <source>
        <dbReference type="Proteomes" id="UP000516957"/>
    </source>
</evidence>
<reference evidence="5 6" key="1">
    <citation type="submission" date="2020-07" db="EMBL/GenBank/DDBJ databases">
        <title>Sequencing the genomes of 1000 actinobacteria strains.</title>
        <authorList>
            <person name="Klenk H.-P."/>
        </authorList>
    </citation>
    <scope>NUCLEOTIDE SEQUENCE [LARGE SCALE GENOMIC DNA]</scope>
    <source>
        <strain evidence="5 6">DSM 18965</strain>
    </source>
</reference>
<dbReference type="PANTHER" id="PTHR43464">
    <property type="entry name" value="METHYLTRANSFERASE"/>
    <property type="match status" value="1"/>
</dbReference>
<dbReference type="GO" id="GO:0032259">
    <property type="term" value="P:methylation"/>
    <property type="evidence" value="ECO:0007669"/>
    <property type="project" value="UniProtKB-KW"/>
</dbReference>
<organism evidence="5 6">
    <name type="scientific">Nocardioides marinisabuli</name>
    <dbReference type="NCBI Taxonomy" id="419476"/>
    <lineage>
        <taxon>Bacteria</taxon>
        <taxon>Bacillati</taxon>
        <taxon>Actinomycetota</taxon>
        <taxon>Actinomycetes</taxon>
        <taxon>Propionibacteriales</taxon>
        <taxon>Nocardioidaceae</taxon>
        <taxon>Nocardioides</taxon>
    </lineage>
</organism>
<proteinExistence type="predicted"/>
<name>A0A7Y9F1C6_9ACTN</name>
<keyword evidence="2 5" id="KW-0808">Transferase</keyword>
<accession>A0A7Y9F1C6</accession>
<dbReference type="PANTHER" id="PTHR43464:SF19">
    <property type="entry name" value="UBIQUINONE BIOSYNTHESIS O-METHYLTRANSFERASE, MITOCHONDRIAL"/>
    <property type="match status" value="1"/>
</dbReference>
<dbReference type="RefSeq" id="WP_179615517.1">
    <property type="nucleotide sequence ID" value="NZ_CP059163.1"/>
</dbReference>
<keyword evidence="3" id="KW-0949">S-adenosyl-L-methionine</keyword>
<dbReference type="Gene3D" id="3.40.50.150">
    <property type="entry name" value="Vaccinia Virus protein VP39"/>
    <property type="match status" value="1"/>
</dbReference>
<keyword evidence="1 5" id="KW-0489">Methyltransferase</keyword>
<dbReference type="Pfam" id="PF13649">
    <property type="entry name" value="Methyltransf_25"/>
    <property type="match status" value="1"/>
</dbReference>
<evidence type="ECO:0000313" key="5">
    <source>
        <dbReference type="EMBL" id="NYD57810.1"/>
    </source>
</evidence>
<dbReference type="CDD" id="cd02440">
    <property type="entry name" value="AdoMet_MTases"/>
    <property type="match status" value="1"/>
</dbReference>
<sequence length="209" mass="22661">MSEQGGERSWSARAWDERYAEKGPVWSGRVNPRLVEQACDLAPGAALDVGCGEGGDALWLAGRGWRVTGVDLSQVALDRAARRAGEEGLDVDWRRADLLEEPVPGGPYDLVSVFFLHVPRPVFDGLYAALAAAVAPGGSLLVVGHHPDDQHTGVRRPQGDDLLFGPERVTALLDERDWELRTAATPTRTQDLEGQPVTVTDTVVHAVRR</sequence>
<dbReference type="InterPro" id="IPR029063">
    <property type="entry name" value="SAM-dependent_MTases_sf"/>
</dbReference>
<dbReference type="Proteomes" id="UP000516957">
    <property type="component" value="Unassembled WGS sequence"/>
</dbReference>
<evidence type="ECO:0000256" key="3">
    <source>
        <dbReference type="ARBA" id="ARBA00022691"/>
    </source>
</evidence>
<dbReference type="AlphaFoldDB" id="A0A7Y9F1C6"/>
<keyword evidence="6" id="KW-1185">Reference proteome</keyword>
<dbReference type="GO" id="GO:0008168">
    <property type="term" value="F:methyltransferase activity"/>
    <property type="evidence" value="ECO:0007669"/>
    <property type="project" value="UniProtKB-KW"/>
</dbReference>
<dbReference type="InterPro" id="IPR041698">
    <property type="entry name" value="Methyltransf_25"/>
</dbReference>
<dbReference type="EMBL" id="JACCBE010000001">
    <property type="protein sequence ID" value="NYD57810.1"/>
    <property type="molecule type" value="Genomic_DNA"/>
</dbReference>
<dbReference type="SUPFAM" id="SSF53335">
    <property type="entry name" value="S-adenosyl-L-methionine-dependent methyltransferases"/>
    <property type="match status" value="1"/>
</dbReference>
<evidence type="ECO:0000256" key="2">
    <source>
        <dbReference type="ARBA" id="ARBA00022679"/>
    </source>
</evidence>
<gene>
    <name evidence="5" type="ORF">BKA08_002048</name>
</gene>
<evidence type="ECO:0000256" key="1">
    <source>
        <dbReference type="ARBA" id="ARBA00022603"/>
    </source>
</evidence>